<evidence type="ECO:0000256" key="1">
    <source>
        <dbReference type="SAM" id="Phobius"/>
    </source>
</evidence>
<proteinExistence type="predicted"/>
<reference evidence="2" key="1">
    <citation type="submission" date="2018-05" db="EMBL/GenBank/DDBJ databases">
        <authorList>
            <person name="Lanie J.A."/>
            <person name="Ng W.-L."/>
            <person name="Kazmierczak K.M."/>
            <person name="Andrzejewski T.M."/>
            <person name="Davidsen T.M."/>
            <person name="Wayne K.J."/>
            <person name="Tettelin H."/>
            <person name="Glass J.I."/>
            <person name="Rusch D."/>
            <person name="Podicherti R."/>
            <person name="Tsui H.-C.T."/>
            <person name="Winkler M.E."/>
        </authorList>
    </citation>
    <scope>NUCLEOTIDE SEQUENCE</scope>
</reference>
<organism evidence="2">
    <name type="scientific">marine metagenome</name>
    <dbReference type="NCBI Taxonomy" id="408172"/>
    <lineage>
        <taxon>unclassified sequences</taxon>
        <taxon>metagenomes</taxon>
        <taxon>ecological metagenomes</taxon>
    </lineage>
</organism>
<accession>A0A381R278</accession>
<dbReference type="InterPro" id="IPR008620">
    <property type="entry name" value="FixH"/>
</dbReference>
<protein>
    <recommendedName>
        <fullName evidence="3">Nitrogen fixation protein FixH</fullName>
    </recommendedName>
</protein>
<keyword evidence="1" id="KW-0472">Membrane</keyword>
<dbReference type="EMBL" id="UINC01001642">
    <property type="protein sequence ID" value="SUZ85600.1"/>
    <property type="molecule type" value="Genomic_DNA"/>
</dbReference>
<feature type="transmembrane region" description="Helical" evidence="1">
    <location>
        <begin position="7"/>
        <end position="30"/>
    </location>
</feature>
<sequence length="153" mass="17520">MAKRDRIIPLYFVAFFVFIAIMDGIFVYLATTTHSGVVTENAYQKGLNYNQYITAYDQQEMLGWNGNIGFNQPALFFQLNDKQGQPIVGAKVVAHISRATKSGLDFEVLLYHKAEGKYESNAMNFPLKGQWDIIVVAEWNQQKYQQSKRIIVN</sequence>
<evidence type="ECO:0000313" key="2">
    <source>
        <dbReference type="EMBL" id="SUZ85600.1"/>
    </source>
</evidence>
<name>A0A381R278_9ZZZZ</name>
<keyword evidence="1" id="KW-0812">Transmembrane</keyword>
<evidence type="ECO:0008006" key="3">
    <source>
        <dbReference type="Google" id="ProtNLM"/>
    </source>
</evidence>
<keyword evidence="1" id="KW-1133">Transmembrane helix</keyword>
<dbReference type="AlphaFoldDB" id="A0A381R278"/>
<gene>
    <name evidence="2" type="ORF">METZ01_LOCUS38454</name>
</gene>
<dbReference type="Pfam" id="PF05751">
    <property type="entry name" value="FixH"/>
    <property type="match status" value="1"/>
</dbReference>